<feature type="transmembrane region" description="Helical" evidence="1">
    <location>
        <begin position="432"/>
        <end position="454"/>
    </location>
</feature>
<feature type="transmembrane region" description="Helical" evidence="1">
    <location>
        <begin position="460"/>
        <end position="483"/>
    </location>
</feature>
<feature type="transmembrane region" description="Helical" evidence="1">
    <location>
        <begin position="1158"/>
        <end position="1178"/>
    </location>
</feature>
<dbReference type="InterPro" id="IPR001036">
    <property type="entry name" value="Acrflvin-R"/>
</dbReference>
<gene>
    <name evidence="2" type="ORF">BWR18_02070</name>
</gene>
<dbReference type="Gene3D" id="3.30.70.1320">
    <property type="entry name" value="Multidrug efflux transporter AcrB pore domain like"/>
    <property type="match status" value="1"/>
</dbReference>
<sequence length="1296" mass="140544">MTGIVDWAASRARMVVAFVFLSIAAGALAYIVLPKEGEPDIEIPTLVISLPFPGISAADSETLLIKPMETQLADLDGLDRMTATAAEGYANVVLEFQFGWDKTQVMADVRDAMDKAEAEFPEGYEQYTVDEFNFSEFPIVIVNLAGPVPERTIARVAKDLQDEIETLDAVLEASLVGNRDEMVEVVIDPLRLESYNVTAGELITVVQNNNQLIAAGEVETAQGAFAVKIPSSFDDVRDIYELPVKTNGDRVVTLGDLAQINLTFEDRVSTARFNGEGTVALQVVKRKGFNLIDTATEVKELVDARAGQWPDGLKAVVNVGTSNDQSREVASMVRQLEGSVLTAIALVMIVSLAFLGPRASALVGFAIPTSFLLCFVLLAIMGISVSNIVMFGLILSVGMLVDGAIVVVEYADKRQQAGVGPMQSYVDAAKRMFWPVVSSTATTLCAFLPMLFWPGVPGEFMGMLPVTLIFVLSASLIVALVYLPVMGGVLGRFIQALGNGNRRIATMPILAHIGLFLMSVVMMAGLMVVPGLLERVSGAFAAMDQQEVWRSVLPTFIEVFMFGLGMLVLAALAFAGAVMLLLSMTALLLRLGFGVTWGWRKVFGTRNRRVNAGYQRSTFGRVIEGVVGNPVMPLVMIGCVFVFVGTTLIYFINNNRGVEFFVETEPEQALVYVLARGNMSLEEKDTLLRQAEAIVLDHPGIKSAFAFAGAGGLNANTGGAQSPRDTIGQIQLETIAWEDRPNTSEPWFTIPVIDRTVMRQVKASDFDGNTVLDELTADLSQIPGIRTEVLALAQGPASAKPVHLRIKGDNWEDLLQSAALARAEFERTPGLTRMEDTRPLPGIDWQIDVDVEKAGRYGADVATVGAMVQLVTRGLLLDTMRVDTSDEEIEIRVRLPEDDRVLSTLDTLKVRTADGLVPLANFITRTPVAELAQISRVDQKRYFDVKADVLDGLQKLVRTEEVDGADVEQIVATVRPSEDAAVTVDGQGYAIFNMAPEGRGLDLQAELNQGVLRMIPINANERIAEISKWVETSPFPVGIDSEWTGDQEDQAESGAFLMQAFAGALFLMFIILLAQFNSIYNALLVLGAVVLSTAGVLIGMLVMGQAFSIIMTGTGIVALAGIVVNNNIVLIDTYQEYEKYMPRIEAIIRTAQDRIRPVLLTTITTMAGLAPMMFGLSLDFGNGGYTVDSPTALWWKQLATAVVFGLGIATVLTLMVTPSLLALRVWVVTYAGWLSRLFAKLSMGRASRAAQDWALSRDCKTMANEELVWDFGDEPAHAEATLPKTPLTAAPLKAAE</sequence>
<dbReference type="PRINTS" id="PR00702">
    <property type="entry name" value="ACRIFLAVINRP"/>
</dbReference>
<protein>
    <submittedName>
        <fullName evidence="2">Acriflavine resistance protein B</fullName>
    </submittedName>
</protein>
<accession>A0A1P8MRA7</accession>
<feature type="transmembrane region" description="Helical" evidence="1">
    <location>
        <begin position="389"/>
        <end position="411"/>
    </location>
</feature>
<dbReference type="Gene3D" id="1.20.1640.10">
    <property type="entry name" value="Multidrug efflux transporter AcrB transmembrane domain"/>
    <property type="match status" value="5"/>
</dbReference>
<keyword evidence="1" id="KW-0472">Membrane</keyword>
<feature type="transmembrane region" description="Helical" evidence="1">
    <location>
        <begin position="12"/>
        <end position="33"/>
    </location>
</feature>
<dbReference type="PANTHER" id="PTHR32063:SF0">
    <property type="entry name" value="SWARMING MOTILITY PROTEIN SWRC"/>
    <property type="match status" value="1"/>
</dbReference>
<dbReference type="PANTHER" id="PTHR32063">
    <property type="match status" value="1"/>
</dbReference>
<feature type="transmembrane region" description="Helical" evidence="1">
    <location>
        <begin position="1083"/>
        <end position="1103"/>
    </location>
</feature>
<feature type="transmembrane region" description="Helical" evidence="1">
    <location>
        <begin position="336"/>
        <end position="355"/>
    </location>
</feature>
<dbReference type="Proteomes" id="UP000186336">
    <property type="component" value="Chromosome"/>
</dbReference>
<dbReference type="SUPFAM" id="SSF82714">
    <property type="entry name" value="Multidrug efflux transporter AcrB TolC docking domain, DN and DC subdomains"/>
    <property type="match status" value="2"/>
</dbReference>
<dbReference type="InterPro" id="IPR027463">
    <property type="entry name" value="AcrB_DN_DC_subdom"/>
</dbReference>
<dbReference type="STRING" id="299262.BWR18_02070"/>
<dbReference type="OrthoDB" id="9798415at2"/>
<feature type="transmembrane region" description="Helical" evidence="1">
    <location>
        <begin position="362"/>
        <end position="383"/>
    </location>
</feature>
<dbReference type="Pfam" id="PF00873">
    <property type="entry name" value="ACR_tran"/>
    <property type="match status" value="3"/>
</dbReference>
<name>A0A1P8MRA7_9RHOB</name>
<feature type="transmembrane region" description="Helical" evidence="1">
    <location>
        <begin position="559"/>
        <end position="582"/>
    </location>
</feature>
<feature type="transmembrane region" description="Helical" evidence="1">
    <location>
        <begin position="1056"/>
        <end position="1076"/>
    </location>
</feature>
<dbReference type="SUPFAM" id="SSF82693">
    <property type="entry name" value="Multidrug efflux transporter AcrB pore domain, PN1, PN2, PC1 and PC2 subdomains"/>
    <property type="match status" value="2"/>
</dbReference>
<feature type="transmembrane region" description="Helical" evidence="1">
    <location>
        <begin position="504"/>
        <end position="529"/>
    </location>
</feature>
<feature type="transmembrane region" description="Helical" evidence="1">
    <location>
        <begin position="1198"/>
        <end position="1227"/>
    </location>
</feature>
<evidence type="ECO:0000313" key="2">
    <source>
        <dbReference type="EMBL" id="APX10616.1"/>
    </source>
</evidence>
<keyword evidence="1" id="KW-0812">Transmembrane</keyword>
<proteinExistence type="predicted"/>
<feature type="transmembrane region" description="Helical" evidence="1">
    <location>
        <begin position="1109"/>
        <end position="1131"/>
    </location>
</feature>
<dbReference type="GO" id="GO:0005886">
    <property type="term" value="C:plasma membrane"/>
    <property type="evidence" value="ECO:0007669"/>
    <property type="project" value="TreeGrafter"/>
</dbReference>
<dbReference type="RefSeq" id="WP_076626483.1">
    <property type="nucleotide sequence ID" value="NZ_CP019312.1"/>
</dbReference>
<keyword evidence="3" id="KW-1185">Reference proteome</keyword>
<organism evidence="2 3">
    <name type="scientific">Tateyamaria omphalii</name>
    <dbReference type="NCBI Taxonomy" id="299262"/>
    <lineage>
        <taxon>Bacteria</taxon>
        <taxon>Pseudomonadati</taxon>
        <taxon>Pseudomonadota</taxon>
        <taxon>Alphaproteobacteria</taxon>
        <taxon>Rhodobacterales</taxon>
        <taxon>Roseobacteraceae</taxon>
        <taxon>Tateyamaria</taxon>
    </lineage>
</organism>
<keyword evidence="1" id="KW-1133">Transmembrane helix</keyword>
<dbReference type="Gene3D" id="3.30.2090.10">
    <property type="entry name" value="Multidrug efflux transporter AcrB TolC docking domain, DN and DC subdomains"/>
    <property type="match status" value="2"/>
</dbReference>
<dbReference type="Gene3D" id="3.30.70.1440">
    <property type="entry name" value="Multidrug efflux transporter AcrB pore domain"/>
    <property type="match status" value="2"/>
</dbReference>
<evidence type="ECO:0000256" key="1">
    <source>
        <dbReference type="SAM" id="Phobius"/>
    </source>
</evidence>
<dbReference type="Gene3D" id="3.30.70.1430">
    <property type="entry name" value="Multidrug efflux transporter AcrB pore domain"/>
    <property type="match status" value="2"/>
</dbReference>
<dbReference type="EMBL" id="CP019312">
    <property type="protein sequence ID" value="APX10616.1"/>
    <property type="molecule type" value="Genomic_DNA"/>
</dbReference>
<dbReference type="GO" id="GO:0042910">
    <property type="term" value="F:xenobiotic transmembrane transporter activity"/>
    <property type="evidence" value="ECO:0007669"/>
    <property type="project" value="TreeGrafter"/>
</dbReference>
<evidence type="ECO:0000313" key="3">
    <source>
        <dbReference type="Proteomes" id="UP000186336"/>
    </source>
</evidence>
<dbReference type="KEGG" id="tom:BWR18_02070"/>
<feature type="transmembrane region" description="Helical" evidence="1">
    <location>
        <begin position="631"/>
        <end position="652"/>
    </location>
</feature>
<dbReference type="SUPFAM" id="SSF82866">
    <property type="entry name" value="Multidrug efflux transporter AcrB transmembrane domain"/>
    <property type="match status" value="2"/>
</dbReference>
<reference evidence="2 3" key="1">
    <citation type="submission" date="2017-01" db="EMBL/GenBank/DDBJ databases">
        <title>Complete genome of Tateyamaria omphalii DOK1-4 isolated from seawater in Dokdo.</title>
        <authorList>
            <person name="Kim J.H."/>
            <person name="Chi W.-J."/>
        </authorList>
    </citation>
    <scope>NUCLEOTIDE SEQUENCE [LARGE SCALE GENOMIC DNA]</scope>
    <source>
        <strain evidence="2 3">DOK1-4</strain>
    </source>
</reference>